<proteinExistence type="predicted"/>
<evidence type="ECO:0000313" key="1">
    <source>
        <dbReference type="EMBL" id="KAK5629338.1"/>
    </source>
</evidence>
<gene>
    <name evidence="1" type="ORF">RRF57_005053</name>
</gene>
<dbReference type="EMBL" id="JAWHQM010000011">
    <property type="protein sequence ID" value="KAK5629338.1"/>
    <property type="molecule type" value="Genomic_DNA"/>
</dbReference>
<reference evidence="1 2" key="1">
    <citation type="submission" date="2023-10" db="EMBL/GenBank/DDBJ databases">
        <title>Draft genome sequence of Xylaria bambusicola isolate GMP-LS, the root and basal stem rot pathogen of sugarcane in Indonesia.</title>
        <authorList>
            <person name="Selvaraj P."/>
            <person name="Muralishankar V."/>
            <person name="Muruganantham S."/>
            <person name="Sp S."/>
            <person name="Haryani S."/>
            <person name="Lau K.J.X."/>
            <person name="Naqvi N.I."/>
        </authorList>
    </citation>
    <scope>NUCLEOTIDE SEQUENCE [LARGE SCALE GENOMIC DNA]</scope>
    <source>
        <strain evidence="1">GMP-LS</strain>
    </source>
</reference>
<name>A0AAN7UHB7_9PEZI</name>
<organism evidence="1 2">
    <name type="scientific">Xylaria bambusicola</name>
    <dbReference type="NCBI Taxonomy" id="326684"/>
    <lineage>
        <taxon>Eukaryota</taxon>
        <taxon>Fungi</taxon>
        <taxon>Dikarya</taxon>
        <taxon>Ascomycota</taxon>
        <taxon>Pezizomycotina</taxon>
        <taxon>Sordariomycetes</taxon>
        <taxon>Xylariomycetidae</taxon>
        <taxon>Xylariales</taxon>
        <taxon>Xylariaceae</taxon>
        <taxon>Xylaria</taxon>
    </lineage>
</organism>
<comment type="caution">
    <text evidence="1">The sequence shown here is derived from an EMBL/GenBank/DDBJ whole genome shotgun (WGS) entry which is preliminary data.</text>
</comment>
<accession>A0AAN7UHB7</accession>
<protein>
    <submittedName>
        <fullName evidence="1">Uncharacterized protein</fullName>
    </submittedName>
</protein>
<sequence>MSPEPHKVTVPFNTVIPRGINGWCTGSEDLKKLVPAIGDGGGGVNDRYVVNDAIMKVTTLHMLCKCTTYVRGG</sequence>
<dbReference type="Proteomes" id="UP001305414">
    <property type="component" value="Unassembled WGS sequence"/>
</dbReference>
<evidence type="ECO:0000313" key="2">
    <source>
        <dbReference type="Proteomes" id="UP001305414"/>
    </source>
</evidence>
<dbReference type="AlphaFoldDB" id="A0AAN7UHB7"/>
<keyword evidence="2" id="KW-1185">Reference proteome</keyword>